<comment type="caution">
    <text evidence="2">The sequence shown here is derived from an EMBL/GenBank/DDBJ whole genome shotgun (WGS) entry which is preliminary data.</text>
</comment>
<gene>
    <name evidence="2" type="ORF">QVD17_38907</name>
</gene>
<feature type="region of interest" description="Disordered" evidence="1">
    <location>
        <begin position="209"/>
        <end position="238"/>
    </location>
</feature>
<sequence>MEDTSKDQSSVSGNKGAGSAKLLRYPLRSAAKSKDEKPPVSVSSSASASRRIRPSSSVSQSVSVLDLSSKDKSAKPLRRLSIPTKPIARPTQSAKSVTPISEARANRSRNIEDKSDTSVSDVCRTVSRKRFSVLSSASYWLSHIKLCEAAGKHQLSLGFFKLAKEAACENPQLLRDELKSYALRHNIIDLGESAQEILQSYEISNMVQGTQSSSEDAQSLSSVNGINKPKPKSSSNSIGSVAKELVKVNYQKKFVSNTKASTDKKISSQHSASDAGSRKMQKNFQKPIKKELNKGKQMVKNNGKKCANEETTSCSEEMVIEENKENMDVSPMEEVSLETAGIQ</sequence>
<dbReference type="Proteomes" id="UP001229421">
    <property type="component" value="Unassembled WGS sequence"/>
</dbReference>
<feature type="region of interest" description="Disordered" evidence="1">
    <location>
        <begin position="1"/>
        <end position="115"/>
    </location>
</feature>
<feature type="compositionally biased region" description="Low complexity" evidence="1">
    <location>
        <begin position="39"/>
        <end position="67"/>
    </location>
</feature>
<feature type="compositionally biased region" description="Low complexity" evidence="1">
    <location>
        <begin position="212"/>
        <end position="238"/>
    </location>
</feature>
<evidence type="ECO:0000313" key="2">
    <source>
        <dbReference type="EMBL" id="KAK1407293.1"/>
    </source>
</evidence>
<proteinExistence type="predicted"/>
<evidence type="ECO:0000313" key="3">
    <source>
        <dbReference type="Proteomes" id="UP001229421"/>
    </source>
</evidence>
<accession>A0AAD8JPR1</accession>
<evidence type="ECO:0000256" key="1">
    <source>
        <dbReference type="SAM" id="MobiDB-lite"/>
    </source>
</evidence>
<dbReference type="EMBL" id="JAUHHV010000011">
    <property type="protein sequence ID" value="KAK1407293.1"/>
    <property type="molecule type" value="Genomic_DNA"/>
</dbReference>
<organism evidence="2 3">
    <name type="scientific">Tagetes erecta</name>
    <name type="common">African marigold</name>
    <dbReference type="NCBI Taxonomy" id="13708"/>
    <lineage>
        <taxon>Eukaryota</taxon>
        <taxon>Viridiplantae</taxon>
        <taxon>Streptophyta</taxon>
        <taxon>Embryophyta</taxon>
        <taxon>Tracheophyta</taxon>
        <taxon>Spermatophyta</taxon>
        <taxon>Magnoliopsida</taxon>
        <taxon>eudicotyledons</taxon>
        <taxon>Gunneridae</taxon>
        <taxon>Pentapetalae</taxon>
        <taxon>asterids</taxon>
        <taxon>campanulids</taxon>
        <taxon>Asterales</taxon>
        <taxon>Asteraceae</taxon>
        <taxon>Asteroideae</taxon>
        <taxon>Heliantheae alliance</taxon>
        <taxon>Tageteae</taxon>
        <taxon>Tagetes</taxon>
    </lineage>
</organism>
<feature type="region of interest" description="Disordered" evidence="1">
    <location>
        <begin position="259"/>
        <end position="343"/>
    </location>
</feature>
<keyword evidence="3" id="KW-1185">Reference proteome</keyword>
<dbReference type="PANTHER" id="PTHR34468:SF2">
    <property type="entry name" value="MICROTUBULE-ASSOCIATED FUTSCH-LIKE PROTEIN"/>
    <property type="match status" value="1"/>
</dbReference>
<dbReference type="PANTHER" id="PTHR34468">
    <property type="entry name" value="MICROTUBULE-ASSOCIATED FUTSCH-LIKE PROTEIN"/>
    <property type="match status" value="1"/>
</dbReference>
<reference evidence="2" key="1">
    <citation type="journal article" date="2023" name="bioRxiv">
        <title>Improved chromosome-level genome assembly for marigold (Tagetes erecta).</title>
        <authorList>
            <person name="Jiang F."/>
            <person name="Yuan L."/>
            <person name="Wang S."/>
            <person name="Wang H."/>
            <person name="Xu D."/>
            <person name="Wang A."/>
            <person name="Fan W."/>
        </authorList>
    </citation>
    <scope>NUCLEOTIDE SEQUENCE</scope>
    <source>
        <strain evidence="2">WSJ</strain>
        <tissue evidence="2">Leaf</tissue>
    </source>
</reference>
<dbReference type="AlphaFoldDB" id="A0AAD8JPR1"/>
<name>A0AAD8JPR1_TARER</name>
<protein>
    <submittedName>
        <fullName evidence="2">Uncharacterized protein</fullName>
    </submittedName>
</protein>
<feature type="compositionally biased region" description="Polar residues" evidence="1">
    <location>
        <begin position="90"/>
        <end position="99"/>
    </location>
</feature>